<protein>
    <submittedName>
        <fullName evidence="1">C2H2-type domain-containing protein</fullName>
    </submittedName>
</protein>
<dbReference type="InterPro" id="IPR013087">
    <property type="entry name" value="Znf_C2H2_type"/>
</dbReference>
<name>A0A2A6BM65_PRIPA</name>
<evidence type="ECO:0000313" key="1">
    <source>
        <dbReference type="EnsemblMetazoa" id="PPA35620.1"/>
    </source>
</evidence>
<evidence type="ECO:0000313" key="2">
    <source>
        <dbReference type="Proteomes" id="UP000005239"/>
    </source>
</evidence>
<gene>
    <name evidence="1" type="primary">WBGene00273989</name>
</gene>
<dbReference type="AlphaFoldDB" id="A0A2A6BM65"/>
<dbReference type="PROSITE" id="PS00028">
    <property type="entry name" value="ZINC_FINGER_C2H2_1"/>
    <property type="match status" value="1"/>
</dbReference>
<dbReference type="Proteomes" id="UP000005239">
    <property type="component" value="Unassembled WGS sequence"/>
</dbReference>
<organism evidence="1 2">
    <name type="scientific">Pristionchus pacificus</name>
    <name type="common">Parasitic nematode worm</name>
    <dbReference type="NCBI Taxonomy" id="54126"/>
    <lineage>
        <taxon>Eukaryota</taxon>
        <taxon>Metazoa</taxon>
        <taxon>Ecdysozoa</taxon>
        <taxon>Nematoda</taxon>
        <taxon>Chromadorea</taxon>
        <taxon>Rhabditida</taxon>
        <taxon>Rhabditina</taxon>
        <taxon>Diplogasteromorpha</taxon>
        <taxon>Diplogasteroidea</taxon>
        <taxon>Neodiplogasteridae</taxon>
        <taxon>Pristionchus</taxon>
    </lineage>
</organism>
<reference evidence="1" key="2">
    <citation type="submission" date="2022-06" db="UniProtKB">
        <authorList>
            <consortium name="EnsemblMetazoa"/>
        </authorList>
    </citation>
    <scope>IDENTIFICATION</scope>
    <source>
        <strain evidence="1">PS312</strain>
    </source>
</reference>
<accession>A0A8R1YT53</accession>
<accession>A0A2A6BM65</accession>
<proteinExistence type="predicted"/>
<reference evidence="2" key="1">
    <citation type="journal article" date="2008" name="Nat. Genet.">
        <title>The Pristionchus pacificus genome provides a unique perspective on nematode lifestyle and parasitism.</title>
        <authorList>
            <person name="Dieterich C."/>
            <person name="Clifton S.W."/>
            <person name="Schuster L.N."/>
            <person name="Chinwalla A."/>
            <person name="Delehaunty K."/>
            <person name="Dinkelacker I."/>
            <person name="Fulton L."/>
            <person name="Fulton R."/>
            <person name="Godfrey J."/>
            <person name="Minx P."/>
            <person name="Mitreva M."/>
            <person name="Roeseler W."/>
            <person name="Tian H."/>
            <person name="Witte H."/>
            <person name="Yang S.P."/>
            <person name="Wilson R.K."/>
            <person name="Sommer R.J."/>
        </authorList>
    </citation>
    <scope>NUCLEOTIDE SEQUENCE [LARGE SCALE GENOMIC DNA]</scope>
    <source>
        <strain evidence="2">PS312</strain>
    </source>
</reference>
<keyword evidence="2" id="KW-1185">Reference proteome</keyword>
<dbReference type="EnsemblMetazoa" id="PPA35620.1">
    <property type="protein sequence ID" value="PPA35620.1"/>
    <property type="gene ID" value="WBGene00273989"/>
</dbReference>
<dbReference type="PROSITE" id="PS50157">
    <property type="entry name" value="ZINC_FINGER_C2H2_2"/>
    <property type="match status" value="1"/>
</dbReference>
<sequence>MWVSFEPSVMLHCNLCESQVTDLAGHLTEKHSKLYCSTCNRLFSSAFSRNRHNKVHLPKDVPPTTVQQTKPANQLICNLDVYKSPVDGTILVKAVKLANNSEIGCPVELLFNIHKIAFNRSERNDIVKFLPIIRYIGNHCASCLVLEMKHTTRVQPFVAVTQKEANAIEMEQRLDEIDIDPHLKMRLYQDRLARLINFRKEHHLKDEHSEQVSEELSLLIDFYTPAKQPYIDDFKVIQNYNYQPVEQIREPPVVSTPIRQSRPTLTPSLTWDDETLGFSPKNTPNINNDQKKSAKKNRELHNLQIPNYMMPKQSTRRQKGSGPSKRLYVLNWIQIVIILPDKS</sequence>